<dbReference type="PANTHER" id="PTHR10202:SF25">
    <property type="entry name" value="PRESENILIN SPE-4"/>
    <property type="match status" value="1"/>
</dbReference>
<keyword evidence="4" id="KW-1185">Reference proteome</keyword>
<reference evidence="3 4" key="2">
    <citation type="submission" date="2018-11" db="EMBL/GenBank/DDBJ databases">
        <authorList>
            <consortium name="Pathogen Informatics"/>
        </authorList>
    </citation>
    <scope>NUCLEOTIDE SEQUENCE [LARGE SCALE GENOMIC DNA]</scope>
</reference>
<dbReference type="GO" id="GO:0007219">
    <property type="term" value="P:Notch signaling pathway"/>
    <property type="evidence" value="ECO:0007669"/>
    <property type="project" value="TreeGrafter"/>
</dbReference>
<keyword evidence="1" id="KW-0812">Transmembrane</keyword>
<dbReference type="GO" id="GO:0042500">
    <property type="term" value="F:aspartic endopeptidase activity, intramembrane cleaving"/>
    <property type="evidence" value="ECO:0007669"/>
    <property type="project" value="InterPro"/>
</dbReference>
<dbReference type="InterPro" id="IPR042524">
    <property type="entry name" value="Presenilin_C"/>
</dbReference>
<evidence type="ECO:0000313" key="3">
    <source>
        <dbReference type="EMBL" id="VDN28739.1"/>
    </source>
</evidence>
<dbReference type="EMBL" id="UYRT01084363">
    <property type="protein sequence ID" value="VDN28739.1"/>
    <property type="molecule type" value="Genomic_DNA"/>
</dbReference>
<protein>
    <submittedName>
        <fullName evidence="5">Inner membrane protein</fullName>
    </submittedName>
</protein>
<dbReference type="GO" id="GO:0055074">
    <property type="term" value="P:calcium ion homeostasis"/>
    <property type="evidence" value="ECO:0007669"/>
    <property type="project" value="TreeGrafter"/>
</dbReference>
<feature type="transmembrane region" description="Helical" evidence="1">
    <location>
        <begin position="94"/>
        <end position="114"/>
    </location>
</feature>
<gene>
    <name evidence="3" type="ORF">GPUH_LOCUS16886</name>
</gene>
<proteinExistence type="predicted"/>
<evidence type="ECO:0000256" key="1">
    <source>
        <dbReference type="SAM" id="Phobius"/>
    </source>
</evidence>
<dbReference type="GO" id="GO:0070765">
    <property type="term" value="C:gamma-secretase complex"/>
    <property type="evidence" value="ECO:0007669"/>
    <property type="project" value="TreeGrafter"/>
</dbReference>
<feature type="transmembrane region" description="Helical" evidence="1">
    <location>
        <begin position="68"/>
        <end position="88"/>
    </location>
</feature>
<evidence type="ECO:0000313" key="5">
    <source>
        <dbReference type="WBParaSite" id="GPUH_0001690801-mRNA-1"/>
    </source>
</evidence>
<dbReference type="OrthoDB" id="20287at2759"/>
<dbReference type="AlphaFoldDB" id="A0A183E7E5"/>
<feature type="chain" id="PRO_5043139050" evidence="2">
    <location>
        <begin position="21"/>
        <end position="128"/>
    </location>
</feature>
<name>A0A183E7E5_9BILA</name>
<evidence type="ECO:0000256" key="2">
    <source>
        <dbReference type="SAM" id="SignalP"/>
    </source>
</evidence>
<dbReference type="GO" id="GO:0016485">
    <property type="term" value="P:protein processing"/>
    <property type="evidence" value="ECO:0007669"/>
    <property type="project" value="InterPro"/>
</dbReference>
<reference evidence="5" key="1">
    <citation type="submission" date="2016-06" db="UniProtKB">
        <authorList>
            <consortium name="WormBaseParasite"/>
        </authorList>
    </citation>
    <scope>IDENTIFICATION</scope>
</reference>
<organism evidence="5">
    <name type="scientific">Gongylonema pulchrum</name>
    <dbReference type="NCBI Taxonomy" id="637853"/>
    <lineage>
        <taxon>Eukaryota</taxon>
        <taxon>Metazoa</taxon>
        <taxon>Ecdysozoa</taxon>
        <taxon>Nematoda</taxon>
        <taxon>Chromadorea</taxon>
        <taxon>Rhabditida</taxon>
        <taxon>Spirurina</taxon>
        <taxon>Spiruromorpha</taxon>
        <taxon>Spiruroidea</taxon>
        <taxon>Gongylonematidae</taxon>
        <taxon>Gongylonema</taxon>
    </lineage>
</organism>
<dbReference type="WBParaSite" id="GPUH_0001690801-mRNA-1">
    <property type="protein sequence ID" value="GPUH_0001690801-mRNA-1"/>
    <property type="gene ID" value="GPUH_0001690801"/>
</dbReference>
<dbReference type="Pfam" id="PF01080">
    <property type="entry name" value="Presenilin"/>
    <property type="match status" value="1"/>
</dbReference>
<sequence length="128" mass="13766">MIQIKKIKILFVSTVCEAMALGITALTDKKCTDFVMPKPPTIRLGMGDFIFYSLLVGKAAATHSALCVIGSTLGILVGLVITLVVVPSDQDTAPALPISIALAMLIHFATELFVEPFYKQITTENLLL</sequence>
<dbReference type="GO" id="GO:0034205">
    <property type="term" value="P:amyloid-beta formation"/>
    <property type="evidence" value="ECO:0007669"/>
    <property type="project" value="TreeGrafter"/>
</dbReference>
<accession>A0A183E7E5</accession>
<dbReference type="Gene3D" id="1.10.472.100">
    <property type="entry name" value="Presenilin"/>
    <property type="match status" value="1"/>
</dbReference>
<keyword evidence="2" id="KW-0732">Signal</keyword>
<dbReference type="PANTHER" id="PTHR10202">
    <property type="entry name" value="PRESENILIN"/>
    <property type="match status" value="1"/>
</dbReference>
<feature type="transmembrane region" description="Helical" evidence="1">
    <location>
        <begin position="44"/>
        <end position="61"/>
    </location>
</feature>
<keyword evidence="1" id="KW-1133">Transmembrane helix</keyword>
<dbReference type="GO" id="GO:0006509">
    <property type="term" value="P:membrane protein ectodomain proteolysis"/>
    <property type="evidence" value="ECO:0007669"/>
    <property type="project" value="TreeGrafter"/>
</dbReference>
<keyword evidence="1" id="KW-0472">Membrane</keyword>
<dbReference type="InterPro" id="IPR001108">
    <property type="entry name" value="Peptidase_A22A"/>
</dbReference>
<feature type="signal peptide" evidence="2">
    <location>
        <begin position="1"/>
        <end position="20"/>
    </location>
</feature>
<evidence type="ECO:0000313" key="4">
    <source>
        <dbReference type="Proteomes" id="UP000271098"/>
    </source>
</evidence>
<dbReference type="Proteomes" id="UP000271098">
    <property type="component" value="Unassembled WGS sequence"/>
</dbReference>